<dbReference type="STRING" id="5786.F0ZK64"/>
<proteinExistence type="predicted"/>
<dbReference type="Pfam" id="PF00076">
    <property type="entry name" value="RRM_1"/>
    <property type="match status" value="2"/>
</dbReference>
<dbReference type="InterPro" id="IPR035979">
    <property type="entry name" value="RBD_domain_sf"/>
</dbReference>
<feature type="region of interest" description="Disordered" evidence="2">
    <location>
        <begin position="514"/>
        <end position="557"/>
    </location>
</feature>
<keyword evidence="5" id="KW-1185">Reference proteome</keyword>
<dbReference type="PANTHER" id="PTHR48035:SF2">
    <property type="entry name" value="RNA-BINDING REGION RNP-1 DOMAIN-CONTAINING PROTEIN"/>
    <property type="match status" value="1"/>
</dbReference>
<dbReference type="FunFam" id="3.30.70.330:FF:001349">
    <property type="entry name" value="CiMsi"/>
    <property type="match status" value="1"/>
</dbReference>
<feature type="compositionally biased region" description="Polar residues" evidence="2">
    <location>
        <begin position="386"/>
        <end position="407"/>
    </location>
</feature>
<evidence type="ECO:0000259" key="3">
    <source>
        <dbReference type="PROSITE" id="PS50102"/>
    </source>
</evidence>
<dbReference type="InterPro" id="IPR012677">
    <property type="entry name" value="Nucleotide-bd_a/b_plait_sf"/>
</dbReference>
<dbReference type="SUPFAM" id="SSF54928">
    <property type="entry name" value="RNA-binding domain, RBD"/>
    <property type="match status" value="2"/>
</dbReference>
<feature type="compositionally biased region" description="Pro residues" evidence="2">
    <location>
        <begin position="325"/>
        <end position="336"/>
    </location>
</feature>
<dbReference type="KEGG" id="dpp:DICPUDRAFT_78661"/>
<dbReference type="Gene3D" id="3.30.70.330">
    <property type="match status" value="2"/>
</dbReference>
<evidence type="ECO:0000313" key="4">
    <source>
        <dbReference type="EMBL" id="EGC35667.1"/>
    </source>
</evidence>
<evidence type="ECO:0000256" key="2">
    <source>
        <dbReference type="SAM" id="MobiDB-lite"/>
    </source>
</evidence>
<dbReference type="FunFam" id="3.30.70.330:FF:001471">
    <property type="match status" value="1"/>
</dbReference>
<dbReference type="GeneID" id="10500990"/>
<dbReference type="OMA" id="YQAGATH"/>
<organism evidence="4 5">
    <name type="scientific">Dictyostelium purpureum</name>
    <name type="common">Slime mold</name>
    <dbReference type="NCBI Taxonomy" id="5786"/>
    <lineage>
        <taxon>Eukaryota</taxon>
        <taxon>Amoebozoa</taxon>
        <taxon>Evosea</taxon>
        <taxon>Eumycetozoa</taxon>
        <taxon>Dictyostelia</taxon>
        <taxon>Dictyosteliales</taxon>
        <taxon>Dictyosteliaceae</taxon>
        <taxon>Dictyostelium</taxon>
    </lineage>
</organism>
<dbReference type="InParanoid" id="F0ZK64"/>
<dbReference type="SMART" id="SM00360">
    <property type="entry name" value="RRM"/>
    <property type="match status" value="2"/>
</dbReference>
<keyword evidence="1" id="KW-0694">RNA-binding</keyword>
<sequence length="557" mass="63180">MDATQNDDQTGKNNNDKDNSTSINSIQSLPKEDSTNSRELELFSNDSINSSPYYEDESSCTNSYRDSSLYNEEDGVYVEEYNDNVYNENSDGNVDECNIQKTSNASGKIFVGGLLKTTSNESLRDYFSEFGVVKESIVIKATEKSNKSRGFGFVTFADPTVIDSIFYLEHLIEGKRVEIRKAIPKEDMIEEPKKQKLFVGGLPKHTTPDDFKSYFSDYGEVLEYNLLTEKNGSVKGFGFVCFKDENINETVLNETHFILGKRVDVRIADSQNKRIAQQAMMGNHPANHMISQYPLSNSQKPFFFFQHQNYPPSSSVPQSPSNLIPSPPHHQSPSPTPQYQSPYSHSPPPSLSSSDQTTGSTNNNSNNCPTQNDNNHQQQNNVNQKHFVNSPTQNGNNTSPNHSQYERSTGFHHHSHQSLPIQPEAYEIYHGYEPFCASNQNSYYSQNVVMVPVLYPYPYPQDPHSSKYYQSMYPCYNRYYPHQRAINVISYPPGTPFESSPAILSNYSTNRVSKANSYSHNHNHSHNHYNNHNNNRSLNNDGNEQNNGDSNKKDLSQ</sequence>
<accession>F0ZK64</accession>
<feature type="region of interest" description="Disordered" evidence="2">
    <location>
        <begin position="1"/>
        <end position="66"/>
    </location>
</feature>
<feature type="compositionally biased region" description="Basic and acidic residues" evidence="2">
    <location>
        <begin position="30"/>
        <end position="41"/>
    </location>
</feature>
<dbReference type="OrthoDB" id="1875751at2759"/>
<gene>
    <name evidence="4" type="ORF">DICPUDRAFT_78661</name>
</gene>
<dbReference type="GO" id="GO:0003729">
    <property type="term" value="F:mRNA binding"/>
    <property type="evidence" value="ECO:0000318"/>
    <property type="project" value="GO_Central"/>
</dbReference>
<dbReference type="GO" id="GO:0005634">
    <property type="term" value="C:nucleus"/>
    <property type="evidence" value="ECO:0000318"/>
    <property type="project" value="GO_Central"/>
</dbReference>
<feature type="compositionally biased region" description="Low complexity" evidence="2">
    <location>
        <begin position="311"/>
        <end position="321"/>
    </location>
</feature>
<dbReference type="PROSITE" id="PS50102">
    <property type="entry name" value="RRM"/>
    <property type="match status" value="2"/>
</dbReference>
<feature type="compositionally biased region" description="Low complexity" evidence="2">
    <location>
        <begin position="351"/>
        <end position="384"/>
    </location>
</feature>
<evidence type="ECO:0000313" key="5">
    <source>
        <dbReference type="Proteomes" id="UP000001064"/>
    </source>
</evidence>
<dbReference type="EMBL" id="GL871052">
    <property type="protein sequence ID" value="EGC35667.1"/>
    <property type="molecule type" value="Genomic_DNA"/>
</dbReference>
<dbReference type="eggNOG" id="KOG4205">
    <property type="taxonomic scope" value="Eukaryota"/>
</dbReference>
<protein>
    <recommendedName>
        <fullName evidence="3">RRM domain-containing protein</fullName>
    </recommendedName>
</protein>
<feature type="compositionally biased region" description="Polar residues" evidence="2">
    <location>
        <begin position="1"/>
        <end position="13"/>
    </location>
</feature>
<dbReference type="GO" id="GO:0005737">
    <property type="term" value="C:cytoplasm"/>
    <property type="evidence" value="ECO:0000318"/>
    <property type="project" value="GO_Central"/>
</dbReference>
<feature type="compositionally biased region" description="Low complexity" evidence="2">
    <location>
        <begin position="530"/>
        <end position="540"/>
    </location>
</feature>
<feature type="domain" description="RRM" evidence="3">
    <location>
        <begin position="195"/>
        <end position="270"/>
    </location>
</feature>
<reference evidence="5" key="1">
    <citation type="journal article" date="2011" name="Genome Biol.">
        <title>Comparative genomics of the social amoebae Dictyostelium discoideum and Dictyostelium purpureum.</title>
        <authorList>
            <consortium name="US DOE Joint Genome Institute (JGI-PGF)"/>
            <person name="Sucgang R."/>
            <person name="Kuo A."/>
            <person name="Tian X."/>
            <person name="Salerno W."/>
            <person name="Parikh A."/>
            <person name="Feasley C.L."/>
            <person name="Dalin E."/>
            <person name="Tu H."/>
            <person name="Huang E."/>
            <person name="Barry K."/>
            <person name="Lindquist E."/>
            <person name="Shapiro H."/>
            <person name="Bruce D."/>
            <person name="Schmutz J."/>
            <person name="Salamov A."/>
            <person name="Fey P."/>
            <person name="Gaudet P."/>
            <person name="Anjard C."/>
            <person name="Babu M.M."/>
            <person name="Basu S."/>
            <person name="Bushmanova Y."/>
            <person name="van der Wel H."/>
            <person name="Katoh-Kurasawa M."/>
            <person name="Dinh C."/>
            <person name="Coutinho P.M."/>
            <person name="Saito T."/>
            <person name="Elias M."/>
            <person name="Schaap P."/>
            <person name="Kay R.R."/>
            <person name="Henrissat B."/>
            <person name="Eichinger L."/>
            <person name="Rivero F."/>
            <person name="Putnam N.H."/>
            <person name="West C.M."/>
            <person name="Loomis W.F."/>
            <person name="Chisholm R.L."/>
            <person name="Shaulsky G."/>
            <person name="Strassmann J.E."/>
            <person name="Queller D.C."/>
            <person name="Kuspa A."/>
            <person name="Grigoriev I.V."/>
        </authorList>
    </citation>
    <scope>NUCLEOTIDE SEQUENCE [LARGE SCALE GENOMIC DNA]</scope>
    <source>
        <strain evidence="5">QSDP1</strain>
    </source>
</reference>
<feature type="region of interest" description="Disordered" evidence="2">
    <location>
        <begin position="306"/>
        <end position="418"/>
    </location>
</feature>
<dbReference type="VEuPathDB" id="AmoebaDB:DICPUDRAFT_78661"/>
<dbReference type="GO" id="GO:1990904">
    <property type="term" value="C:ribonucleoprotein complex"/>
    <property type="evidence" value="ECO:0000318"/>
    <property type="project" value="GO_Central"/>
</dbReference>
<name>F0ZK64_DICPU</name>
<dbReference type="PANTHER" id="PTHR48035">
    <property type="entry name" value="HETEROGENEOUS NUCLEAR RIBONUCLEOPROTEIN 1"/>
    <property type="match status" value="1"/>
</dbReference>
<dbReference type="AlphaFoldDB" id="F0ZK64"/>
<dbReference type="InterPro" id="IPR000504">
    <property type="entry name" value="RRM_dom"/>
</dbReference>
<dbReference type="Proteomes" id="UP000001064">
    <property type="component" value="Unassembled WGS sequence"/>
</dbReference>
<dbReference type="InterPro" id="IPR053260">
    <property type="entry name" value="hnRNP"/>
</dbReference>
<dbReference type="RefSeq" id="XP_003287800.1">
    <property type="nucleotide sequence ID" value="XM_003287752.1"/>
</dbReference>
<feature type="domain" description="RRM" evidence="3">
    <location>
        <begin position="107"/>
        <end position="184"/>
    </location>
</feature>
<evidence type="ECO:0000256" key="1">
    <source>
        <dbReference type="PROSITE-ProRule" id="PRU00176"/>
    </source>
</evidence>